<dbReference type="InterPro" id="IPR019772">
    <property type="entry name" value="Ferrochelatase_AS"/>
</dbReference>
<keyword evidence="10" id="KW-1185">Reference proteome</keyword>
<keyword evidence="3 7" id="KW-0350">Heme biosynthesis</keyword>
<comment type="catalytic activity">
    <reaction evidence="7 8">
        <text>heme b + 2 H(+) = protoporphyrin IX + Fe(2+)</text>
        <dbReference type="Rhea" id="RHEA:22584"/>
        <dbReference type="ChEBI" id="CHEBI:15378"/>
        <dbReference type="ChEBI" id="CHEBI:29033"/>
        <dbReference type="ChEBI" id="CHEBI:57306"/>
        <dbReference type="ChEBI" id="CHEBI:60344"/>
        <dbReference type="EC" id="4.98.1.1"/>
    </reaction>
</comment>
<comment type="function">
    <text evidence="7 8">Catalyzes the ferrous insertion into protoporphyrin IX.</text>
</comment>
<evidence type="ECO:0000256" key="6">
    <source>
        <dbReference type="ARBA" id="ARBA00024536"/>
    </source>
</evidence>
<dbReference type="PANTHER" id="PTHR11108">
    <property type="entry name" value="FERROCHELATASE"/>
    <property type="match status" value="1"/>
</dbReference>
<evidence type="ECO:0000256" key="2">
    <source>
        <dbReference type="ARBA" id="ARBA00023004"/>
    </source>
</evidence>
<accession>A0ABQ6A5F3</accession>
<evidence type="ECO:0000313" key="9">
    <source>
        <dbReference type="EMBL" id="GLR67671.1"/>
    </source>
</evidence>
<dbReference type="Proteomes" id="UP001156641">
    <property type="component" value="Unassembled WGS sequence"/>
</dbReference>
<dbReference type="InterPro" id="IPR033644">
    <property type="entry name" value="Ferrochelatase_C"/>
</dbReference>
<comment type="similarity">
    <text evidence="1 7 8">Belongs to the ferrochelatase family.</text>
</comment>
<comment type="pathway">
    <text evidence="7 8">Porphyrin-containing compound metabolism; protoheme biosynthesis; protoheme from protoporphyrin-IX: step 1/1.</text>
</comment>
<evidence type="ECO:0000256" key="4">
    <source>
        <dbReference type="ARBA" id="ARBA00023239"/>
    </source>
</evidence>
<keyword evidence="5 7" id="KW-0627">Porphyrin biosynthesis</keyword>
<dbReference type="Pfam" id="PF00762">
    <property type="entry name" value="Ferrochelatase"/>
    <property type="match status" value="1"/>
</dbReference>
<comment type="catalytic activity">
    <reaction evidence="6">
        <text>Fe-coproporphyrin III + 2 H(+) = coproporphyrin III + Fe(2+)</text>
        <dbReference type="Rhea" id="RHEA:49572"/>
        <dbReference type="ChEBI" id="CHEBI:15378"/>
        <dbReference type="ChEBI" id="CHEBI:29033"/>
        <dbReference type="ChEBI" id="CHEBI:68438"/>
        <dbReference type="ChEBI" id="CHEBI:131725"/>
        <dbReference type="EC" id="4.99.1.9"/>
    </reaction>
    <physiologicalReaction direction="right-to-left" evidence="6">
        <dbReference type="Rhea" id="RHEA:49574"/>
    </physiologicalReaction>
</comment>
<gene>
    <name evidence="7 9" type="primary">hemH</name>
    <name evidence="9" type="ORF">GCM10010909_23520</name>
</gene>
<evidence type="ECO:0000313" key="10">
    <source>
        <dbReference type="Proteomes" id="UP001156641"/>
    </source>
</evidence>
<dbReference type="CDD" id="cd03411">
    <property type="entry name" value="Ferrochelatase_N"/>
    <property type="match status" value="1"/>
</dbReference>
<dbReference type="NCBIfam" id="TIGR00109">
    <property type="entry name" value="hemH"/>
    <property type="match status" value="1"/>
</dbReference>
<keyword evidence="7 8" id="KW-0963">Cytoplasm</keyword>
<reference evidence="10" key="1">
    <citation type="journal article" date="2019" name="Int. J. Syst. Evol. Microbiol.">
        <title>The Global Catalogue of Microorganisms (GCM) 10K type strain sequencing project: providing services to taxonomists for standard genome sequencing and annotation.</title>
        <authorList>
            <consortium name="The Broad Institute Genomics Platform"/>
            <consortium name="The Broad Institute Genome Sequencing Center for Infectious Disease"/>
            <person name="Wu L."/>
            <person name="Ma J."/>
        </authorList>
    </citation>
    <scope>NUCLEOTIDE SEQUENCE [LARGE SCALE GENOMIC DNA]</scope>
    <source>
        <strain evidence="10">NBRC 112502</strain>
    </source>
</reference>
<keyword evidence="2 7" id="KW-0408">Iron</keyword>
<comment type="subcellular location">
    <subcellularLocation>
        <location evidence="7 8">Cytoplasm</location>
    </subcellularLocation>
</comment>
<evidence type="ECO:0000256" key="7">
    <source>
        <dbReference type="HAMAP-Rule" id="MF_00323"/>
    </source>
</evidence>
<dbReference type="PANTHER" id="PTHR11108:SF1">
    <property type="entry name" value="FERROCHELATASE, MITOCHONDRIAL"/>
    <property type="match status" value="1"/>
</dbReference>
<evidence type="ECO:0000256" key="3">
    <source>
        <dbReference type="ARBA" id="ARBA00023133"/>
    </source>
</evidence>
<dbReference type="EC" id="4.98.1.1" evidence="7 8"/>
<keyword evidence="4 7" id="KW-0456">Lyase</keyword>
<protein>
    <recommendedName>
        <fullName evidence="7 8">Ferrochelatase</fullName>
        <ecNumber evidence="7 8">4.98.1.1</ecNumber>
    </recommendedName>
    <alternativeName>
        <fullName evidence="7">Heme synthase</fullName>
    </alternativeName>
    <alternativeName>
        <fullName evidence="7">Protoheme ferro-lyase</fullName>
    </alternativeName>
</protein>
<evidence type="ECO:0000256" key="8">
    <source>
        <dbReference type="RuleBase" id="RU000607"/>
    </source>
</evidence>
<feature type="binding site" evidence="7">
    <location>
        <position position="273"/>
    </location>
    <ligand>
        <name>Fe(2+)</name>
        <dbReference type="ChEBI" id="CHEBI:29033"/>
    </ligand>
</feature>
<keyword evidence="7" id="KW-0479">Metal-binding</keyword>
<dbReference type="PROSITE" id="PS00534">
    <property type="entry name" value="FERROCHELATASE"/>
    <property type="match status" value="1"/>
</dbReference>
<dbReference type="EMBL" id="BSOS01000067">
    <property type="protein sequence ID" value="GLR67671.1"/>
    <property type="molecule type" value="Genomic_DNA"/>
</dbReference>
<dbReference type="HAMAP" id="MF_00323">
    <property type="entry name" value="Ferrochelatase"/>
    <property type="match status" value="1"/>
</dbReference>
<feature type="binding site" evidence="7">
    <location>
        <position position="193"/>
    </location>
    <ligand>
        <name>Fe(2+)</name>
        <dbReference type="ChEBI" id="CHEBI:29033"/>
    </ligand>
</feature>
<dbReference type="CDD" id="cd00419">
    <property type="entry name" value="Ferrochelatase_C"/>
    <property type="match status" value="1"/>
</dbReference>
<proteinExistence type="inferred from homology"/>
<dbReference type="RefSeq" id="WP_284258415.1">
    <property type="nucleotide sequence ID" value="NZ_BSOS01000067.1"/>
</dbReference>
<evidence type="ECO:0000256" key="1">
    <source>
        <dbReference type="ARBA" id="ARBA00007718"/>
    </source>
</evidence>
<organism evidence="9 10">
    <name type="scientific">Acidocella aquatica</name>
    <dbReference type="NCBI Taxonomy" id="1922313"/>
    <lineage>
        <taxon>Bacteria</taxon>
        <taxon>Pseudomonadati</taxon>
        <taxon>Pseudomonadota</taxon>
        <taxon>Alphaproteobacteria</taxon>
        <taxon>Acetobacterales</taxon>
        <taxon>Acidocellaceae</taxon>
        <taxon>Acidocella</taxon>
    </lineage>
</organism>
<dbReference type="InterPro" id="IPR001015">
    <property type="entry name" value="Ferrochelatase"/>
</dbReference>
<sequence>MKTAIVLFNLGGPDGPDSIKKFRVNLFSDKAIIRAPIFIRFWLARLIARSSAKAAEKNYALMGGKSPLLAATQAQADALQTALGEDTKTFIAMRYWHPFALETARAVKAYDPDRILLLPLYPQFSTTTTGSSLNNWHEAAAQAGLIKPTTTLCCYFDDPAYADAIAALVDDASARAKATLPPGARLRLLFSAHGLPESIIARGDPYQSQIEASVAAVMSRLKDREVEHLICYQSRATPQKWISPSTVEAIEQAGADKTAVLVIPIAFVSDHIETLVELDIENRELAAHCGVPGYFRAPVPNSDPAFITALAGLARRALEHGNGLCSHQGGRACAATHKNCPWTKYAA</sequence>
<name>A0ABQ6A5F3_9PROT</name>
<dbReference type="SUPFAM" id="SSF53800">
    <property type="entry name" value="Chelatase"/>
    <property type="match status" value="1"/>
</dbReference>
<evidence type="ECO:0000256" key="5">
    <source>
        <dbReference type="ARBA" id="ARBA00023244"/>
    </source>
</evidence>
<comment type="caution">
    <text evidence="9">The sequence shown here is derived from an EMBL/GenBank/DDBJ whole genome shotgun (WGS) entry which is preliminary data.</text>
</comment>
<dbReference type="Gene3D" id="3.40.50.1400">
    <property type="match status" value="2"/>
</dbReference>
<dbReference type="InterPro" id="IPR033659">
    <property type="entry name" value="Ferrochelatase_N"/>
</dbReference>